<feature type="repeat" description="ANK" evidence="3">
    <location>
        <begin position="379"/>
        <end position="411"/>
    </location>
</feature>
<dbReference type="InterPro" id="IPR002110">
    <property type="entry name" value="Ankyrin_rpt"/>
</dbReference>
<dbReference type="Gene3D" id="1.25.40.20">
    <property type="entry name" value="Ankyrin repeat-containing domain"/>
    <property type="match status" value="3"/>
</dbReference>
<keyword evidence="1" id="KW-0677">Repeat</keyword>
<dbReference type="PROSITE" id="PS50297">
    <property type="entry name" value="ANK_REP_REGION"/>
    <property type="match status" value="7"/>
</dbReference>
<evidence type="ECO:0000256" key="1">
    <source>
        <dbReference type="ARBA" id="ARBA00022737"/>
    </source>
</evidence>
<dbReference type="PROSITE" id="PS50088">
    <property type="entry name" value="ANK_REPEAT"/>
    <property type="match status" value="7"/>
</dbReference>
<dbReference type="AlphaFoldDB" id="A0AAE8SW94"/>
<evidence type="ECO:0000256" key="3">
    <source>
        <dbReference type="PROSITE-ProRule" id="PRU00023"/>
    </source>
</evidence>
<dbReference type="PANTHER" id="PTHR24198">
    <property type="entry name" value="ANKYRIN REPEAT AND PROTEIN KINASE DOMAIN-CONTAINING PROTEIN"/>
    <property type="match status" value="1"/>
</dbReference>
<protein>
    <submittedName>
        <fullName evidence="5">Uncharacterized protein</fullName>
    </submittedName>
</protein>
<organism evidence="5 6">
    <name type="scientific">Cephalotrichum gorgonifer</name>
    <dbReference type="NCBI Taxonomy" id="2041049"/>
    <lineage>
        <taxon>Eukaryota</taxon>
        <taxon>Fungi</taxon>
        <taxon>Dikarya</taxon>
        <taxon>Ascomycota</taxon>
        <taxon>Pezizomycotina</taxon>
        <taxon>Sordariomycetes</taxon>
        <taxon>Hypocreomycetidae</taxon>
        <taxon>Microascales</taxon>
        <taxon>Microascaceae</taxon>
        <taxon>Cephalotrichum</taxon>
    </lineage>
</organism>
<evidence type="ECO:0000256" key="4">
    <source>
        <dbReference type="SAM" id="MobiDB-lite"/>
    </source>
</evidence>
<name>A0AAE8SW94_9PEZI</name>
<evidence type="ECO:0000256" key="2">
    <source>
        <dbReference type="ARBA" id="ARBA00023043"/>
    </source>
</evidence>
<dbReference type="EMBL" id="ONZQ02000008">
    <property type="protein sequence ID" value="SPO03463.1"/>
    <property type="molecule type" value="Genomic_DNA"/>
</dbReference>
<feature type="compositionally biased region" description="Low complexity" evidence="4">
    <location>
        <begin position="7"/>
        <end position="21"/>
    </location>
</feature>
<dbReference type="Pfam" id="PF12796">
    <property type="entry name" value="Ank_2"/>
    <property type="match status" value="2"/>
</dbReference>
<keyword evidence="6" id="KW-1185">Reference proteome</keyword>
<feature type="repeat" description="ANK" evidence="3">
    <location>
        <begin position="412"/>
        <end position="444"/>
    </location>
</feature>
<keyword evidence="2 3" id="KW-0040">ANK repeat</keyword>
<feature type="repeat" description="ANK" evidence="3">
    <location>
        <begin position="479"/>
        <end position="511"/>
    </location>
</feature>
<feature type="region of interest" description="Disordered" evidence="4">
    <location>
        <begin position="1"/>
        <end position="26"/>
    </location>
</feature>
<evidence type="ECO:0000313" key="6">
    <source>
        <dbReference type="Proteomes" id="UP001187682"/>
    </source>
</evidence>
<proteinExistence type="predicted"/>
<feature type="repeat" description="ANK" evidence="3">
    <location>
        <begin position="445"/>
        <end position="477"/>
    </location>
</feature>
<feature type="repeat" description="ANK" evidence="3">
    <location>
        <begin position="345"/>
        <end position="367"/>
    </location>
</feature>
<dbReference type="Pfam" id="PF00023">
    <property type="entry name" value="Ank"/>
    <property type="match status" value="1"/>
</dbReference>
<gene>
    <name evidence="5" type="ORF">DNG_06146</name>
</gene>
<dbReference type="Proteomes" id="UP001187682">
    <property type="component" value="Unassembled WGS sequence"/>
</dbReference>
<comment type="caution">
    <text evidence="5">The sequence shown here is derived from an EMBL/GenBank/DDBJ whole genome shotgun (WGS) entry which is preliminary data.</text>
</comment>
<feature type="repeat" description="ANK" evidence="3">
    <location>
        <begin position="545"/>
        <end position="572"/>
    </location>
</feature>
<dbReference type="SUPFAM" id="SSF48403">
    <property type="entry name" value="Ankyrin repeat"/>
    <property type="match status" value="1"/>
</dbReference>
<accession>A0AAE8SW94</accession>
<feature type="repeat" description="ANK" evidence="3">
    <location>
        <begin position="512"/>
        <end position="544"/>
    </location>
</feature>
<dbReference type="InterPro" id="IPR036770">
    <property type="entry name" value="Ankyrin_rpt-contain_sf"/>
</dbReference>
<sequence length="572" mass="62687">MPRPLVSDSPSTSSTSSTSGTKRVNIRAQVHPTTGSLLDICAQELFASLTMSLTAVINIEPTTASENNWSIQLNNPTLSTFAKAFVESGLGSHSEALLCLLLASRTRFTPRDMVSIAIQAAGTYRKASEWRRAVDILHWACQWHADDPPELARGIRATVEVYFWVLARWTPTRDSEGSGRIYLVTLAIEGLLRTYGSDSEIAELLMVYWALKKKLTYGSRFRQDSSVGDDSGIQGTTHARYPLIEALQDQDKLEALYRLCLVTTDESSSEPLRLALPLAVRNDVQGERRNDWVEVVNILLEMTANLNGQDEGGRTAISFCAEFGHELHAERLIRLGADLDQPDLEERTPLHFAAQSGGHNVIKLLLDSWTVNISAKDQDDATPLLVAARNGHTSIVKLLLQRGAYTEAKDRSGSTPLLGAAMRGHADTVKLLLEKGPDIEARDNDRNTPLLTAVMNGHEPVAKVLLEKGADIEATESKYSMRPLLKAAMDGNEAIVNLLLRMGADIEAMDSTYSTPLLWAARNGHEGVVKLLLDKGADVKATDGNYMTPLQRATTNGHEGVVKLLVEKGAMW</sequence>
<evidence type="ECO:0000313" key="5">
    <source>
        <dbReference type="EMBL" id="SPO03463.1"/>
    </source>
</evidence>
<dbReference type="PRINTS" id="PR01415">
    <property type="entry name" value="ANKYRIN"/>
</dbReference>
<dbReference type="SMART" id="SM00248">
    <property type="entry name" value="ANK"/>
    <property type="match status" value="8"/>
</dbReference>
<dbReference type="PANTHER" id="PTHR24198:SF165">
    <property type="entry name" value="ANKYRIN REPEAT-CONTAINING PROTEIN-RELATED"/>
    <property type="match status" value="1"/>
</dbReference>
<reference evidence="5" key="1">
    <citation type="submission" date="2018-03" db="EMBL/GenBank/DDBJ databases">
        <authorList>
            <person name="Guldener U."/>
        </authorList>
    </citation>
    <scope>NUCLEOTIDE SEQUENCE</scope>
</reference>